<evidence type="ECO:0000256" key="2">
    <source>
        <dbReference type="ARBA" id="ARBA00005690"/>
    </source>
</evidence>
<protein>
    <recommendedName>
        <fullName evidence="9">Replication protein A subunit</fullName>
    </recommendedName>
</protein>
<dbReference type="FunFam" id="2.40.50.140:FF:000090">
    <property type="entry name" value="Replication protein A subunit"/>
    <property type="match status" value="1"/>
</dbReference>
<dbReference type="InterPro" id="IPR004591">
    <property type="entry name" value="Rfa1"/>
</dbReference>
<evidence type="ECO:0000259" key="13">
    <source>
        <dbReference type="Pfam" id="PF16900"/>
    </source>
</evidence>
<evidence type="ECO:0000256" key="8">
    <source>
        <dbReference type="ARBA" id="ARBA00023242"/>
    </source>
</evidence>
<organism evidence="14 15">
    <name type="scientific">Calocera viscosa (strain TUFC12733)</name>
    <dbReference type="NCBI Taxonomy" id="1330018"/>
    <lineage>
        <taxon>Eukaryota</taxon>
        <taxon>Fungi</taxon>
        <taxon>Dikarya</taxon>
        <taxon>Basidiomycota</taxon>
        <taxon>Agaricomycotina</taxon>
        <taxon>Dacrymycetes</taxon>
        <taxon>Dacrymycetales</taxon>
        <taxon>Dacrymycetaceae</taxon>
        <taxon>Calocera</taxon>
    </lineage>
</organism>
<dbReference type="CDD" id="cd04474">
    <property type="entry name" value="RPA1_DBD_A"/>
    <property type="match status" value="1"/>
</dbReference>
<dbReference type="EMBL" id="KV417267">
    <property type="protein sequence ID" value="KZP01140.1"/>
    <property type="molecule type" value="Genomic_DNA"/>
</dbReference>
<dbReference type="SUPFAM" id="SSF50249">
    <property type="entry name" value="Nucleic acid-binding proteins"/>
    <property type="match status" value="4"/>
</dbReference>
<dbReference type="InterPro" id="IPR007199">
    <property type="entry name" value="Rep_factor-A_N"/>
</dbReference>
<proteinExistence type="inferred from homology"/>
<dbReference type="GO" id="GO:0003677">
    <property type="term" value="F:DNA binding"/>
    <property type="evidence" value="ECO:0007669"/>
    <property type="project" value="UniProtKB-KW"/>
</dbReference>
<dbReference type="GO" id="GO:0005634">
    <property type="term" value="C:nucleus"/>
    <property type="evidence" value="ECO:0007669"/>
    <property type="project" value="UniProtKB-SubCell"/>
</dbReference>
<evidence type="ECO:0000256" key="7">
    <source>
        <dbReference type="ARBA" id="ARBA00023125"/>
    </source>
</evidence>
<keyword evidence="4 9" id="KW-0479">Metal-binding</keyword>
<keyword evidence="3 9" id="KW-0235">DNA replication</keyword>
<evidence type="ECO:0000259" key="10">
    <source>
        <dbReference type="Pfam" id="PF01336"/>
    </source>
</evidence>
<evidence type="ECO:0000256" key="6">
    <source>
        <dbReference type="ARBA" id="ARBA00022833"/>
    </source>
</evidence>
<evidence type="ECO:0000313" key="14">
    <source>
        <dbReference type="EMBL" id="KZP01140.1"/>
    </source>
</evidence>
<accession>A0A167RPM6</accession>
<evidence type="ECO:0000256" key="5">
    <source>
        <dbReference type="ARBA" id="ARBA00022771"/>
    </source>
</evidence>
<dbReference type="Pfam" id="PF08646">
    <property type="entry name" value="Rep_fac-A_C"/>
    <property type="match status" value="1"/>
</dbReference>
<keyword evidence="7 9" id="KW-0238">DNA-binding</keyword>
<dbReference type="InterPro" id="IPR031657">
    <property type="entry name" value="REPA_OB_2"/>
</dbReference>
<sequence length="598" mass="67434">MDHLSPNAISRFTSAVSLDNYAPVVQVISVKKVTETRKDAPERIRLMLSDGHRFTPALLATQLTHFMVDGLLTKYCLIRITKFALGSVQEKQLLIVLALDIVKQERNTCKLGTPLSIDLHGPTFVQQEKAAPVPSKASHLNKISAKAATKGLKTVSDVKGRSTINPIDELSPYLNPWTIKARIENKSDIRTWSNARGSGQFFNVVMMDETKSIKGTAFKDVCDRMFDQVEEGRVYYISKGRIVPANRQFSKVDNKYEIIFNENTTIEPCDDEANVPEIDNTYTPLAKLQDLSKGETCIIALGPASLSRGSGALTSAYTPQLSMRDLTIVDHSGFCCRITLWGKTAEEFEVPENSIISFRTLKVEEFSGRSLSYQNGASKMRIDPDLEEAHALRGWYDAVGATQTFNLCQGASASWGTSASLNRKELTSLADVKSNNIGMNEPAEFTVKLRIKWTRREGTFWYPACKDSGCRKKVEAEGDQWRCPKCNVLWDEPEYRYIASLGAADHEEFAWFSTFNDIAEELFEMRAADLQRLKETNEPAFAKKIKIPYGKQYYFKCKAEENIVYNQSRVKYTILKAFPLNYRTEIKHLVEAIKGYDI</sequence>
<gene>
    <name evidence="14" type="ORF">CALVIDRAFT_576245</name>
</gene>
<evidence type="ECO:0000256" key="1">
    <source>
        <dbReference type="ARBA" id="ARBA00004123"/>
    </source>
</evidence>
<feature type="domain" description="Replication factor A C-terminal" evidence="12">
    <location>
        <begin position="445"/>
        <end position="589"/>
    </location>
</feature>
<feature type="domain" description="OB" evidence="10">
    <location>
        <begin position="177"/>
        <end position="261"/>
    </location>
</feature>
<dbReference type="Pfam" id="PF01336">
    <property type="entry name" value="tRNA_anti-codon"/>
    <property type="match status" value="1"/>
</dbReference>
<dbReference type="Gene3D" id="2.40.50.140">
    <property type="entry name" value="Nucleic acid-binding proteins"/>
    <property type="match status" value="4"/>
</dbReference>
<dbReference type="PANTHER" id="PTHR47165">
    <property type="entry name" value="OS03G0429900 PROTEIN"/>
    <property type="match status" value="1"/>
</dbReference>
<comment type="function">
    <text evidence="9">As part of the replication protein A (RPA/RP-A), a single-stranded DNA-binding heterotrimeric complex, may play an essential role in DNA replication, recombination and repair. Binds and stabilizes single-stranded DNA intermediates, preventing complementary DNA reannealing and recruiting different proteins involved in DNA metabolism.</text>
</comment>
<keyword evidence="5 9" id="KW-0863">Zinc-finger</keyword>
<keyword evidence="15" id="KW-1185">Reference proteome</keyword>
<dbReference type="GO" id="GO:0008270">
    <property type="term" value="F:zinc ion binding"/>
    <property type="evidence" value="ECO:0007669"/>
    <property type="project" value="UniProtKB-KW"/>
</dbReference>
<dbReference type="STRING" id="1330018.A0A167RPM6"/>
<dbReference type="InterPro" id="IPR012340">
    <property type="entry name" value="NA-bd_OB-fold"/>
</dbReference>
<dbReference type="GO" id="GO:0006260">
    <property type="term" value="P:DNA replication"/>
    <property type="evidence" value="ECO:0007669"/>
    <property type="project" value="UniProtKB-KW"/>
</dbReference>
<comment type="subunit">
    <text evidence="9">Component of the heterotrimeric canonical replication protein A complex (RPA).</text>
</comment>
<name>A0A167RPM6_CALVF</name>
<dbReference type="NCBIfam" id="TIGR00617">
    <property type="entry name" value="rpa1"/>
    <property type="match status" value="1"/>
</dbReference>
<evidence type="ECO:0000313" key="15">
    <source>
        <dbReference type="Proteomes" id="UP000076738"/>
    </source>
</evidence>
<evidence type="ECO:0000256" key="4">
    <source>
        <dbReference type="ARBA" id="ARBA00022723"/>
    </source>
</evidence>
<feature type="domain" description="Replication factor-A protein 1 N-terminal" evidence="11">
    <location>
        <begin position="4"/>
        <end position="104"/>
    </location>
</feature>
<comment type="similarity">
    <text evidence="2 9">Belongs to the replication factor A protein 1 family.</text>
</comment>
<dbReference type="Pfam" id="PF04057">
    <property type="entry name" value="Rep-A_N"/>
    <property type="match status" value="1"/>
</dbReference>
<keyword evidence="8 9" id="KW-0539">Nucleus</keyword>
<keyword evidence="6 9" id="KW-0862">Zinc</keyword>
<evidence type="ECO:0000256" key="9">
    <source>
        <dbReference type="RuleBase" id="RU364130"/>
    </source>
</evidence>
<evidence type="ECO:0000259" key="12">
    <source>
        <dbReference type="Pfam" id="PF08646"/>
    </source>
</evidence>
<dbReference type="FunFam" id="2.40.50.140:FF:000041">
    <property type="entry name" value="Replication protein A subunit"/>
    <property type="match status" value="1"/>
</dbReference>
<dbReference type="CDD" id="cd04475">
    <property type="entry name" value="RPA1_DBD_B"/>
    <property type="match status" value="1"/>
</dbReference>
<dbReference type="GO" id="GO:0006281">
    <property type="term" value="P:DNA repair"/>
    <property type="evidence" value="ECO:0007669"/>
    <property type="project" value="InterPro"/>
</dbReference>
<dbReference type="InterPro" id="IPR047192">
    <property type="entry name" value="Euk_RPA1_DBD_C"/>
</dbReference>
<dbReference type="CDD" id="cd04476">
    <property type="entry name" value="RPA1_DBD_C"/>
    <property type="match status" value="1"/>
</dbReference>
<dbReference type="GO" id="GO:0006310">
    <property type="term" value="P:DNA recombination"/>
    <property type="evidence" value="ECO:0007669"/>
    <property type="project" value="InterPro"/>
</dbReference>
<dbReference type="Pfam" id="PF16900">
    <property type="entry name" value="REPA_OB_2"/>
    <property type="match status" value="1"/>
</dbReference>
<dbReference type="InterPro" id="IPR013955">
    <property type="entry name" value="Rep_factor-A_C"/>
</dbReference>
<dbReference type="Proteomes" id="UP000076738">
    <property type="component" value="Unassembled WGS sequence"/>
</dbReference>
<feature type="domain" description="Replication protein A OB" evidence="13">
    <location>
        <begin position="316"/>
        <end position="377"/>
    </location>
</feature>
<reference evidence="14 15" key="1">
    <citation type="journal article" date="2016" name="Mol. Biol. Evol.">
        <title>Comparative Genomics of Early-Diverging Mushroom-Forming Fungi Provides Insights into the Origins of Lignocellulose Decay Capabilities.</title>
        <authorList>
            <person name="Nagy L.G."/>
            <person name="Riley R."/>
            <person name="Tritt A."/>
            <person name="Adam C."/>
            <person name="Daum C."/>
            <person name="Floudas D."/>
            <person name="Sun H."/>
            <person name="Yadav J.S."/>
            <person name="Pangilinan J."/>
            <person name="Larsson K.H."/>
            <person name="Matsuura K."/>
            <person name="Barry K."/>
            <person name="Labutti K."/>
            <person name="Kuo R."/>
            <person name="Ohm R.A."/>
            <person name="Bhattacharya S.S."/>
            <person name="Shirouzu T."/>
            <person name="Yoshinaga Y."/>
            <person name="Martin F.M."/>
            <person name="Grigoriev I.V."/>
            <person name="Hibbett D.S."/>
        </authorList>
    </citation>
    <scope>NUCLEOTIDE SEQUENCE [LARGE SCALE GENOMIC DNA]</scope>
    <source>
        <strain evidence="14 15">TUFC12733</strain>
    </source>
</reference>
<dbReference type="OrthoDB" id="3358105at2759"/>
<dbReference type="PANTHER" id="PTHR47165:SF4">
    <property type="entry name" value="OS03G0429900 PROTEIN"/>
    <property type="match status" value="1"/>
</dbReference>
<evidence type="ECO:0000256" key="3">
    <source>
        <dbReference type="ARBA" id="ARBA00022705"/>
    </source>
</evidence>
<dbReference type="InterPro" id="IPR004365">
    <property type="entry name" value="NA-bd_OB_tRNA"/>
</dbReference>
<comment type="subcellular location">
    <subcellularLocation>
        <location evidence="1 9">Nucleus</location>
    </subcellularLocation>
</comment>
<dbReference type="CDD" id="cd04477">
    <property type="entry name" value="RPA1N"/>
    <property type="match status" value="1"/>
</dbReference>
<evidence type="ECO:0000259" key="11">
    <source>
        <dbReference type="Pfam" id="PF04057"/>
    </source>
</evidence>
<dbReference type="AlphaFoldDB" id="A0A167RPM6"/>